<dbReference type="Gramene" id="Pp3c22_10510V3.1">
    <property type="protein sequence ID" value="Pp3c22_10510V3.1"/>
    <property type="gene ID" value="Pp3c22_10510"/>
</dbReference>
<dbReference type="OrthoDB" id="1932581at2759"/>
<dbReference type="GO" id="GO:0007142">
    <property type="term" value="P:male meiosis II"/>
    <property type="evidence" value="ECO:0007669"/>
    <property type="project" value="InterPro"/>
</dbReference>
<feature type="region of interest" description="Disordered" evidence="1">
    <location>
        <begin position="58"/>
        <end position="80"/>
    </location>
</feature>
<feature type="region of interest" description="Disordered" evidence="1">
    <location>
        <begin position="331"/>
        <end position="387"/>
    </location>
</feature>
<dbReference type="GeneID" id="112274964"/>
<protein>
    <submittedName>
        <fullName evidence="2 3">Uncharacterized protein</fullName>
    </submittedName>
</protein>
<feature type="compositionally biased region" description="Polar residues" evidence="1">
    <location>
        <begin position="366"/>
        <end position="387"/>
    </location>
</feature>
<dbReference type="Gramene" id="Pp3c22_10510V3.2">
    <property type="protein sequence ID" value="Pp3c22_10510V3.2"/>
    <property type="gene ID" value="Pp3c22_10510"/>
</dbReference>
<reference evidence="3" key="3">
    <citation type="submission" date="2020-12" db="UniProtKB">
        <authorList>
            <consortium name="EnsemblPlants"/>
        </authorList>
    </citation>
    <scope>IDENTIFICATION</scope>
</reference>
<dbReference type="Proteomes" id="UP000006727">
    <property type="component" value="Chromosome 22"/>
</dbReference>
<evidence type="ECO:0000313" key="4">
    <source>
        <dbReference type="Proteomes" id="UP000006727"/>
    </source>
</evidence>
<dbReference type="STRING" id="3218.A0A2K1IN03"/>
<evidence type="ECO:0000313" key="3">
    <source>
        <dbReference type="EnsemblPlants" id="Pp3c22_10510V3.1"/>
    </source>
</evidence>
<organism evidence="2">
    <name type="scientific">Physcomitrium patens</name>
    <name type="common">Spreading-leaved earth moss</name>
    <name type="synonym">Physcomitrella patens</name>
    <dbReference type="NCBI Taxonomy" id="3218"/>
    <lineage>
        <taxon>Eukaryota</taxon>
        <taxon>Viridiplantae</taxon>
        <taxon>Streptophyta</taxon>
        <taxon>Embryophyta</taxon>
        <taxon>Bryophyta</taxon>
        <taxon>Bryophytina</taxon>
        <taxon>Bryopsida</taxon>
        <taxon>Funariidae</taxon>
        <taxon>Funariales</taxon>
        <taxon>Funariaceae</taxon>
        <taxon>Physcomitrium</taxon>
    </lineage>
</organism>
<dbReference type="AlphaFoldDB" id="A0A2K1IN03"/>
<dbReference type="EnsemblPlants" id="Pp3c22_10510V3.3">
    <property type="protein sequence ID" value="Pp3c22_10510V3.3"/>
    <property type="gene ID" value="Pp3c22_10510"/>
</dbReference>
<accession>A0A2K1IN03</accession>
<feature type="compositionally biased region" description="Polar residues" evidence="1">
    <location>
        <begin position="58"/>
        <end position="76"/>
    </location>
</feature>
<dbReference type="PANTHER" id="PTHR33318:SF7">
    <property type="entry name" value="PROTEIN JASON"/>
    <property type="match status" value="1"/>
</dbReference>
<gene>
    <name evidence="3" type="primary">LOC112274964</name>
    <name evidence="2" type="ORF">PHYPA_026978</name>
</gene>
<feature type="region of interest" description="Disordered" evidence="1">
    <location>
        <begin position="280"/>
        <end position="300"/>
    </location>
</feature>
<dbReference type="RefSeq" id="XP_024360624.1">
    <property type="nucleotide sequence ID" value="XM_024504856.2"/>
</dbReference>
<sequence>MGWVWMCVGIRNKSARRIGRRVSSDTYDSRLAHQYDFTKTPRIEDFLDPRAAGYDAFVNSNAPLSPTSSKEASSLGRNADETWERDLRARALDGNDRSHKGTHEFRHSASNERIRNNYGLYWDNTDDLPEISLGSIDFPRITPPTRKSASKHLIDVDEPSNGPLALAAMPAVAKSAARTQEPSSLPGLLSKEVQTTERSRNVALKLAMTTNCKDSGMEWVELQSGAGGTNSYPIHLEPHELLPAPETARSQRPHSAPLLDLSEDHIKASKAVIAFKESRRESGVADFTPMDQPAPKPSYIGSLFSSSRKWSLQPGSRLSQAPLSTVAESLFQTEEPRAKRNSDVTFHSSINSNLPQGRRGSHDGVCSSNPVPDNQQQETPGGLSVNWSGTEALDTELATRDVSEFLSTEEWDDCVLVEKVEELPTQRGQTRHEPLEVESNSGSCIEVASGQRDENVSGNQGRGRDLSPAKGATSSIDGRILDQGSDSSTSSSEVGSRDEAASASPKVETFGRKESGSVRRKPIKIVVSQCEGRKENDTVMGTPVRNILVSPEVFVSPKPTTSELNFMRVMDMNPEERPIFGSLADHWEAAWATKRPAWDGKGIPNSTHKYREDQKVMWHATSFEERLAQALASQEAVPQRPNRFTGPTVR</sequence>
<evidence type="ECO:0000313" key="2">
    <source>
        <dbReference type="EMBL" id="PNR30662.1"/>
    </source>
</evidence>
<dbReference type="Gramene" id="Pp3c22_10510V3.3">
    <property type="protein sequence ID" value="Pp3c22_10510V3.3"/>
    <property type="gene ID" value="Pp3c22_10510"/>
</dbReference>
<dbReference type="PANTHER" id="PTHR33318">
    <property type="entry name" value="ASPARTYL/GLUTAMYL-TRNA(ASN/GLN) AMIDOTRANSFERASE SUBUNIT"/>
    <property type="match status" value="1"/>
</dbReference>
<feature type="region of interest" description="Disordered" evidence="1">
    <location>
        <begin position="448"/>
        <end position="515"/>
    </location>
</feature>
<evidence type="ECO:0000256" key="1">
    <source>
        <dbReference type="SAM" id="MobiDB-lite"/>
    </source>
</evidence>
<reference evidence="2 4" key="1">
    <citation type="journal article" date="2008" name="Science">
        <title>The Physcomitrella genome reveals evolutionary insights into the conquest of land by plants.</title>
        <authorList>
            <person name="Rensing S."/>
            <person name="Lang D."/>
            <person name="Zimmer A."/>
            <person name="Terry A."/>
            <person name="Salamov A."/>
            <person name="Shapiro H."/>
            <person name="Nishiyama T."/>
            <person name="Perroud P.-F."/>
            <person name="Lindquist E."/>
            <person name="Kamisugi Y."/>
            <person name="Tanahashi T."/>
            <person name="Sakakibara K."/>
            <person name="Fujita T."/>
            <person name="Oishi K."/>
            <person name="Shin-I T."/>
            <person name="Kuroki Y."/>
            <person name="Toyoda A."/>
            <person name="Suzuki Y."/>
            <person name="Hashimoto A."/>
            <person name="Yamaguchi K."/>
            <person name="Sugano A."/>
            <person name="Kohara Y."/>
            <person name="Fujiyama A."/>
            <person name="Anterola A."/>
            <person name="Aoki S."/>
            <person name="Ashton N."/>
            <person name="Barbazuk W.B."/>
            <person name="Barker E."/>
            <person name="Bennetzen J."/>
            <person name="Bezanilla M."/>
            <person name="Blankenship R."/>
            <person name="Cho S.H."/>
            <person name="Dutcher S."/>
            <person name="Estelle M."/>
            <person name="Fawcett J.A."/>
            <person name="Gundlach H."/>
            <person name="Hanada K."/>
            <person name="Heyl A."/>
            <person name="Hicks K.A."/>
            <person name="Hugh J."/>
            <person name="Lohr M."/>
            <person name="Mayer K."/>
            <person name="Melkozernov A."/>
            <person name="Murata T."/>
            <person name="Nelson D."/>
            <person name="Pils B."/>
            <person name="Prigge M."/>
            <person name="Reiss B."/>
            <person name="Renner T."/>
            <person name="Rombauts S."/>
            <person name="Rushton P."/>
            <person name="Sanderfoot A."/>
            <person name="Schween G."/>
            <person name="Shiu S.-H."/>
            <person name="Stueber K."/>
            <person name="Theodoulou F.L."/>
            <person name="Tu H."/>
            <person name="Van de Peer Y."/>
            <person name="Verrier P.J."/>
            <person name="Waters E."/>
            <person name="Wood A."/>
            <person name="Yang L."/>
            <person name="Cove D."/>
            <person name="Cuming A."/>
            <person name="Hasebe M."/>
            <person name="Lucas S."/>
            <person name="Mishler D.B."/>
            <person name="Reski R."/>
            <person name="Grigoriev I."/>
            <person name="Quatrano R.S."/>
            <person name="Boore J.L."/>
        </authorList>
    </citation>
    <scope>NUCLEOTIDE SEQUENCE [LARGE SCALE GENOMIC DNA]</scope>
    <source>
        <strain evidence="3 4">cv. Gransden 2004</strain>
    </source>
</reference>
<dbReference type="EMBL" id="ABEU02000022">
    <property type="protein sequence ID" value="PNR30662.1"/>
    <property type="molecule type" value="Genomic_DNA"/>
</dbReference>
<dbReference type="InterPro" id="IPR039300">
    <property type="entry name" value="JASON"/>
</dbReference>
<dbReference type="EnsemblPlants" id="Pp3c22_10510V3.2">
    <property type="protein sequence ID" value="Pp3c22_10510V3.2"/>
    <property type="gene ID" value="Pp3c22_10510"/>
</dbReference>
<keyword evidence="4" id="KW-1185">Reference proteome</keyword>
<dbReference type="RefSeq" id="XP_024360623.1">
    <property type="nucleotide sequence ID" value="XM_024504855.2"/>
</dbReference>
<feature type="compositionally biased region" description="Polar residues" evidence="1">
    <location>
        <begin position="343"/>
        <end position="355"/>
    </location>
</feature>
<reference evidence="2 4" key="2">
    <citation type="journal article" date="2018" name="Plant J.">
        <title>The Physcomitrella patens chromosome-scale assembly reveals moss genome structure and evolution.</title>
        <authorList>
            <person name="Lang D."/>
            <person name="Ullrich K.K."/>
            <person name="Murat F."/>
            <person name="Fuchs J."/>
            <person name="Jenkins J."/>
            <person name="Haas F.B."/>
            <person name="Piednoel M."/>
            <person name="Gundlach H."/>
            <person name="Van Bel M."/>
            <person name="Meyberg R."/>
            <person name="Vives C."/>
            <person name="Morata J."/>
            <person name="Symeonidi A."/>
            <person name="Hiss M."/>
            <person name="Muchero W."/>
            <person name="Kamisugi Y."/>
            <person name="Saleh O."/>
            <person name="Blanc G."/>
            <person name="Decker E.L."/>
            <person name="van Gessel N."/>
            <person name="Grimwood J."/>
            <person name="Hayes R.D."/>
            <person name="Graham S.W."/>
            <person name="Gunter L.E."/>
            <person name="McDaniel S.F."/>
            <person name="Hoernstein S.N.W."/>
            <person name="Larsson A."/>
            <person name="Li F.W."/>
            <person name="Perroud P.F."/>
            <person name="Phillips J."/>
            <person name="Ranjan P."/>
            <person name="Rokshar D.S."/>
            <person name="Rothfels C.J."/>
            <person name="Schneider L."/>
            <person name="Shu S."/>
            <person name="Stevenson D.W."/>
            <person name="Thummler F."/>
            <person name="Tillich M."/>
            <person name="Villarreal Aguilar J.C."/>
            <person name="Widiez T."/>
            <person name="Wong G.K."/>
            <person name="Wymore A."/>
            <person name="Zhang Y."/>
            <person name="Zimmer A.D."/>
            <person name="Quatrano R.S."/>
            <person name="Mayer K.F.X."/>
            <person name="Goodstein D."/>
            <person name="Casacuberta J.M."/>
            <person name="Vandepoele K."/>
            <person name="Reski R."/>
            <person name="Cuming A.C."/>
            <person name="Tuskan G.A."/>
            <person name="Maumus F."/>
            <person name="Salse J."/>
            <person name="Schmutz J."/>
            <person name="Rensing S.A."/>
        </authorList>
    </citation>
    <scope>NUCLEOTIDE SEQUENCE [LARGE SCALE GENOMIC DNA]</scope>
    <source>
        <strain evidence="3 4">cv. Gransden 2004</strain>
    </source>
</reference>
<name>A0A2K1IN03_PHYPA</name>
<feature type="compositionally biased region" description="Low complexity" evidence="1">
    <location>
        <begin position="485"/>
        <end position="494"/>
    </location>
</feature>
<proteinExistence type="predicted"/>
<dbReference type="EnsemblPlants" id="Pp3c22_10510V3.1">
    <property type="protein sequence ID" value="Pp3c22_10510V3.1"/>
    <property type="gene ID" value="Pp3c22_10510"/>
</dbReference>
<dbReference type="PaxDb" id="3218-PP1S121_85V6.2"/>